<feature type="compositionally biased region" description="Low complexity" evidence="2">
    <location>
        <begin position="261"/>
        <end position="274"/>
    </location>
</feature>
<feature type="region of interest" description="Disordered" evidence="2">
    <location>
        <begin position="83"/>
        <end position="104"/>
    </location>
</feature>
<dbReference type="Gene3D" id="3.30.70.330">
    <property type="match status" value="2"/>
</dbReference>
<dbReference type="GO" id="GO:0003723">
    <property type="term" value="F:RNA binding"/>
    <property type="evidence" value="ECO:0007669"/>
    <property type="project" value="UniProtKB-UniRule"/>
</dbReference>
<evidence type="ECO:0000259" key="3">
    <source>
        <dbReference type="PROSITE" id="PS50102"/>
    </source>
</evidence>
<evidence type="ECO:0000313" key="4">
    <source>
        <dbReference type="EMBL" id="KAK9811989.1"/>
    </source>
</evidence>
<keyword evidence="5" id="KW-1185">Reference proteome</keyword>
<evidence type="ECO:0000256" key="2">
    <source>
        <dbReference type="SAM" id="MobiDB-lite"/>
    </source>
</evidence>
<dbReference type="EMBL" id="JALJOQ010000010">
    <property type="protein sequence ID" value="KAK9811989.1"/>
    <property type="molecule type" value="Genomic_DNA"/>
</dbReference>
<dbReference type="PANTHER" id="PTHR32343">
    <property type="entry name" value="SERINE/ARGININE-RICH SPLICING FACTOR"/>
    <property type="match status" value="1"/>
</dbReference>
<dbReference type="Pfam" id="PF00076">
    <property type="entry name" value="RRM_1"/>
    <property type="match status" value="2"/>
</dbReference>
<comment type="caution">
    <text evidence="4">The sequence shown here is derived from an EMBL/GenBank/DDBJ whole genome shotgun (WGS) entry which is preliminary data.</text>
</comment>
<dbReference type="AlphaFoldDB" id="A0AAW1PQR5"/>
<dbReference type="Proteomes" id="UP001465755">
    <property type="component" value="Unassembled WGS sequence"/>
</dbReference>
<dbReference type="InterPro" id="IPR035979">
    <property type="entry name" value="RBD_domain_sf"/>
</dbReference>
<feature type="compositionally biased region" description="Low complexity" evidence="2">
    <location>
        <begin position="226"/>
        <end position="240"/>
    </location>
</feature>
<evidence type="ECO:0000313" key="5">
    <source>
        <dbReference type="Proteomes" id="UP001465755"/>
    </source>
</evidence>
<dbReference type="SMART" id="SM00360">
    <property type="entry name" value="RRM"/>
    <property type="match status" value="2"/>
</dbReference>
<gene>
    <name evidence="4" type="ORF">WJX73_006687</name>
</gene>
<feature type="domain" description="RRM" evidence="3">
    <location>
        <begin position="107"/>
        <end position="182"/>
    </location>
</feature>
<feature type="domain" description="RRM" evidence="3">
    <location>
        <begin position="4"/>
        <end position="79"/>
    </location>
</feature>
<dbReference type="InterPro" id="IPR012677">
    <property type="entry name" value="Nucleotide-bd_a/b_plait_sf"/>
</dbReference>
<feature type="region of interest" description="Disordered" evidence="2">
    <location>
        <begin position="189"/>
        <end position="315"/>
    </location>
</feature>
<dbReference type="InterPro" id="IPR000504">
    <property type="entry name" value="RRM_dom"/>
</dbReference>
<dbReference type="PANTHER" id="PTHR32343:SF22">
    <property type="entry name" value="LD29830P"/>
    <property type="match status" value="1"/>
</dbReference>
<reference evidence="4 5" key="1">
    <citation type="journal article" date="2024" name="Nat. Commun.">
        <title>Phylogenomics reveals the evolutionary origins of lichenization in chlorophyte algae.</title>
        <authorList>
            <person name="Puginier C."/>
            <person name="Libourel C."/>
            <person name="Otte J."/>
            <person name="Skaloud P."/>
            <person name="Haon M."/>
            <person name="Grisel S."/>
            <person name="Petersen M."/>
            <person name="Berrin J.G."/>
            <person name="Delaux P.M."/>
            <person name="Dal Grande F."/>
            <person name="Keller J."/>
        </authorList>
    </citation>
    <scope>NUCLEOTIDE SEQUENCE [LARGE SCALE GENOMIC DNA]</scope>
    <source>
        <strain evidence="4 5">SAG 2036</strain>
    </source>
</reference>
<name>A0AAW1PQR5_9CHLO</name>
<feature type="compositionally biased region" description="Basic and acidic residues" evidence="2">
    <location>
        <begin position="207"/>
        <end position="217"/>
    </location>
</feature>
<dbReference type="SUPFAM" id="SSF54928">
    <property type="entry name" value="RNA-binding domain, RBD"/>
    <property type="match status" value="2"/>
</dbReference>
<keyword evidence="1" id="KW-0694">RNA-binding</keyword>
<proteinExistence type="predicted"/>
<feature type="compositionally biased region" description="Polar residues" evidence="2">
    <location>
        <begin position="189"/>
        <end position="206"/>
    </location>
</feature>
<dbReference type="PROSITE" id="PS50102">
    <property type="entry name" value="RRM"/>
    <property type="match status" value="2"/>
</dbReference>
<dbReference type="CDD" id="cd00590">
    <property type="entry name" value="RRM_SF"/>
    <property type="match status" value="1"/>
</dbReference>
<evidence type="ECO:0000256" key="1">
    <source>
        <dbReference type="PROSITE-ProRule" id="PRU00176"/>
    </source>
</evidence>
<sequence length="330" mass="35520">MAGRTIYVGNVSAATNENTLREVFGQAGSMTDLRIAGKPGYNTMYCFVEFATPSSAKLAVAMNGAELGGRNIRLPAFNKQLNQSNIQTRNNQKTSRKPHHDPDRVQRTVYVESVAASADEQVLALHFEQFGPILAVRLASAVDTLKRKAWIEFADEAAAQSAQQCGDQELAGSVMKVRPSRTAIHTNQLQPATSAQAQSGPHQSLQHPKECDRDTDRRPRKAQLPSQAQDQSSDVTTSTSYPGGTAHNSPQRDGFRGHESPGPGAANAATTAGDAHGEGHSSDSHSHPHSGNQMTYLGKRPTTRDQGTSTAEDLDIEVHVKRARFSGAQT</sequence>
<protein>
    <recommendedName>
        <fullName evidence="3">RRM domain-containing protein</fullName>
    </recommendedName>
</protein>
<organism evidence="4 5">
    <name type="scientific">Symbiochloris irregularis</name>
    <dbReference type="NCBI Taxonomy" id="706552"/>
    <lineage>
        <taxon>Eukaryota</taxon>
        <taxon>Viridiplantae</taxon>
        <taxon>Chlorophyta</taxon>
        <taxon>core chlorophytes</taxon>
        <taxon>Trebouxiophyceae</taxon>
        <taxon>Trebouxiales</taxon>
        <taxon>Trebouxiaceae</taxon>
        <taxon>Symbiochloris</taxon>
    </lineage>
</organism>
<feature type="compositionally biased region" description="Polar residues" evidence="2">
    <location>
        <begin position="83"/>
        <end position="93"/>
    </location>
</feature>
<accession>A0AAW1PQR5</accession>
<feature type="compositionally biased region" description="Basic and acidic residues" evidence="2">
    <location>
        <begin position="275"/>
        <end position="286"/>
    </location>
</feature>